<keyword evidence="1" id="KW-0051">Antiviral defense</keyword>
<dbReference type="Proteomes" id="UP000030652">
    <property type="component" value="Unassembled WGS sequence"/>
</dbReference>
<comment type="caution">
    <text evidence="3">The sequence shown here is derived from an EMBL/GenBank/DDBJ whole genome shotgun (WGS) entry which is preliminary data.</text>
</comment>
<dbReference type="PANTHER" id="PTHR35579">
    <property type="entry name" value="CRISPR SYSTEM CMS ENDORIBONUCLEASE CSM3"/>
    <property type="match status" value="1"/>
</dbReference>
<evidence type="ECO:0000313" key="4">
    <source>
        <dbReference type="Proteomes" id="UP000030652"/>
    </source>
</evidence>
<reference evidence="3 4" key="1">
    <citation type="submission" date="2014-10" db="EMBL/GenBank/DDBJ databases">
        <title>Draft genome of anammox bacterium scalindua brodae, obtained using differential coverage binning of sequence data from two enrichment reactors.</title>
        <authorList>
            <person name="Speth D.R."/>
            <person name="Russ L."/>
            <person name="Kartal B."/>
            <person name="Op den Camp H.J."/>
            <person name="Dutilh B.E."/>
            <person name="Jetten M.S."/>
        </authorList>
    </citation>
    <scope>NUCLEOTIDE SEQUENCE [LARGE SCALE GENOMIC DNA]</scope>
    <source>
        <strain evidence="3">RU1</strain>
    </source>
</reference>
<dbReference type="Pfam" id="PF03787">
    <property type="entry name" value="RAMPs"/>
    <property type="match status" value="1"/>
</dbReference>
<name>A0A0B0EKD7_9BACT</name>
<organism evidence="3 4">
    <name type="scientific">Candidatus Scalindua brodae</name>
    <dbReference type="NCBI Taxonomy" id="237368"/>
    <lineage>
        <taxon>Bacteria</taxon>
        <taxon>Pseudomonadati</taxon>
        <taxon>Planctomycetota</taxon>
        <taxon>Candidatus Brocadiia</taxon>
        <taxon>Candidatus Brocadiales</taxon>
        <taxon>Candidatus Scalinduaceae</taxon>
        <taxon>Candidatus Scalindua</taxon>
    </lineage>
</organism>
<protein>
    <submittedName>
        <fullName evidence="3">RAMP superfamily protein</fullName>
    </submittedName>
</protein>
<dbReference type="eggNOG" id="COG1337">
    <property type="taxonomic scope" value="Bacteria"/>
</dbReference>
<evidence type="ECO:0000259" key="2">
    <source>
        <dbReference type="Pfam" id="PF03787"/>
    </source>
</evidence>
<dbReference type="EMBL" id="JRYO01000126">
    <property type="protein sequence ID" value="KHE92471.1"/>
    <property type="molecule type" value="Genomic_DNA"/>
</dbReference>
<proteinExistence type="predicted"/>
<sequence length="207" mass="22941">MNEYIIRFHLMSNLHIGSGFSFMGLVDKTTIKNEKNMVVIPGSTIKGKLRSACKKICRSLESEFGHVCDGKDSPGICKKPLDEVCIICRLFGSSYTEGKLLFREATLSLNEQKRAEMLLELYPFASVQSELRSGNRISRSLRTSYPKQLFVSESCPGELTLEGKICSKEALTETEKRLLSWGAKSILQIGGQKGRGLGRVSIAIEGI</sequence>
<accession>A0A0B0EKD7</accession>
<evidence type="ECO:0000313" key="3">
    <source>
        <dbReference type="EMBL" id="KHE92471.1"/>
    </source>
</evidence>
<dbReference type="CDD" id="cd09726">
    <property type="entry name" value="RAMP_I_III"/>
    <property type="match status" value="1"/>
</dbReference>
<dbReference type="AlphaFoldDB" id="A0A0B0EKD7"/>
<dbReference type="InterPro" id="IPR005537">
    <property type="entry name" value="RAMP_III_fam"/>
</dbReference>
<evidence type="ECO:0000256" key="1">
    <source>
        <dbReference type="ARBA" id="ARBA00023118"/>
    </source>
</evidence>
<dbReference type="GO" id="GO:0051607">
    <property type="term" value="P:defense response to virus"/>
    <property type="evidence" value="ECO:0007669"/>
    <property type="project" value="UniProtKB-KW"/>
</dbReference>
<gene>
    <name evidence="3" type="ORF">SCABRO_01766</name>
</gene>
<feature type="domain" description="CRISPR type III-associated protein" evidence="2">
    <location>
        <begin position="8"/>
        <end position="201"/>
    </location>
</feature>
<dbReference type="InterPro" id="IPR052216">
    <property type="entry name" value="CRISPR_Csm3_endoribonuclease"/>
</dbReference>
<dbReference type="PANTHER" id="PTHR35579:SF3">
    <property type="entry name" value="CRISPR SYSTEM CMS ENDORIBONUCLEASE CSM3"/>
    <property type="match status" value="1"/>
</dbReference>